<dbReference type="InterPro" id="IPR057207">
    <property type="entry name" value="FBXL15_LRR"/>
</dbReference>
<dbReference type="InterPro" id="IPR006553">
    <property type="entry name" value="Leu-rich_rpt_Cys-con_subtyp"/>
</dbReference>
<dbReference type="SMART" id="SM00368">
    <property type="entry name" value="LRR_RI"/>
    <property type="match status" value="6"/>
</dbReference>
<dbReference type="SUPFAM" id="SSF52047">
    <property type="entry name" value="RNI-like"/>
    <property type="match status" value="2"/>
</dbReference>
<dbReference type="SMART" id="SM00367">
    <property type="entry name" value="LRR_CC"/>
    <property type="match status" value="10"/>
</dbReference>
<name>A0ABQ6MJD3_9STRA</name>
<evidence type="ECO:0000259" key="2">
    <source>
        <dbReference type="Pfam" id="PF25372"/>
    </source>
</evidence>
<protein>
    <recommendedName>
        <fullName evidence="2">F-box/LRR-repeat protein 15-like leucin rich repeat domain-containing protein</fullName>
    </recommendedName>
</protein>
<dbReference type="PANTHER" id="PTHR13318">
    <property type="entry name" value="PARTNER OF PAIRED, ISOFORM B-RELATED"/>
    <property type="match status" value="1"/>
</dbReference>
<feature type="region of interest" description="Disordered" evidence="1">
    <location>
        <begin position="482"/>
        <end position="543"/>
    </location>
</feature>
<proteinExistence type="predicted"/>
<gene>
    <name evidence="3" type="ORF">TeGR_g3570</name>
</gene>
<dbReference type="InterPro" id="IPR001611">
    <property type="entry name" value="Leu-rich_rpt"/>
</dbReference>
<dbReference type="Pfam" id="PF13516">
    <property type="entry name" value="LRR_6"/>
    <property type="match status" value="4"/>
</dbReference>
<comment type="caution">
    <text evidence="3">The sequence shown here is derived from an EMBL/GenBank/DDBJ whole genome shotgun (WGS) entry which is preliminary data.</text>
</comment>
<evidence type="ECO:0000256" key="1">
    <source>
        <dbReference type="SAM" id="MobiDB-lite"/>
    </source>
</evidence>
<feature type="domain" description="F-box/LRR-repeat protein 15-like leucin rich repeat" evidence="2">
    <location>
        <begin position="44"/>
        <end position="144"/>
    </location>
</feature>
<dbReference type="Pfam" id="PF25372">
    <property type="entry name" value="DUF7885"/>
    <property type="match status" value="1"/>
</dbReference>
<dbReference type="Proteomes" id="UP001165060">
    <property type="component" value="Unassembled WGS sequence"/>
</dbReference>
<dbReference type="Gene3D" id="3.80.10.10">
    <property type="entry name" value="Ribonuclease Inhibitor"/>
    <property type="match status" value="4"/>
</dbReference>
<evidence type="ECO:0000313" key="3">
    <source>
        <dbReference type="EMBL" id="GMI26964.1"/>
    </source>
</evidence>
<dbReference type="PANTHER" id="PTHR13318:SF178">
    <property type="entry name" value="OS02G0200900 PROTEIN"/>
    <property type="match status" value="1"/>
</dbReference>
<evidence type="ECO:0000313" key="4">
    <source>
        <dbReference type="Proteomes" id="UP001165060"/>
    </source>
</evidence>
<dbReference type="EMBL" id="BRYB01004182">
    <property type="protein sequence ID" value="GMI26964.1"/>
    <property type="molecule type" value="Genomic_DNA"/>
</dbReference>
<feature type="non-terminal residue" evidence="3">
    <location>
        <position position="1"/>
    </location>
</feature>
<feature type="compositionally biased region" description="Acidic residues" evidence="1">
    <location>
        <begin position="486"/>
        <end position="517"/>
    </location>
</feature>
<keyword evidence="4" id="KW-1185">Reference proteome</keyword>
<sequence>TLDLRGASSLTAAGLLHLFPLPHLRSARLDSCLSLLSPGLAAFSRSPHLQELSLASCRELGDGSLAHLSRCAALASLSLENCRRVTDAGVAHLSSLASLTALDLSLCDLITDASIRSLARLPLADLSLGWCRGITDEGVSALSLQPGRGAALARLCLARCSLTPGAASGVARLRSLLALDVSGCALLGPRFLAAVTPSLPDLAELDVSRVPGALRRPFPPHLGLRGLRCEFSELEDAHLAALDAPNLRQIGLGSCPVTDAGLARLCAGASKLEVVDLADTEVGDAGLASLAGLNNLSELSLFYCDVTSRGLRHLAGMRSLTSLNLDSRDVTDAGVAALADLPLKSLDVFSGRITDHGCRTIASIESLESLELCGGGVTDVGVRWLCHLSNLTSLNIGQNERVTDAAVGALADGPRLVGLNLSNTRASSACFPDMLRITTLESLAMYGCRGIDKESVKQLETGLPNLRCVRVHDTEREVNYFLGDEPGQEEEEEGGGGESEEEAAVEGEDSDDDEELSVVDFEPGEGGMEYDLDTDSDDNFDDM</sequence>
<reference evidence="3 4" key="1">
    <citation type="journal article" date="2023" name="Commun. Biol.">
        <title>Genome analysis of Parmales, the sister group of diatoms, reveals the evolutionary specialization of diatoms from phago-mixotrophs to photoautotrophs.</title>
        <authorList>
            <person name="Ban H."/>
            <person name="Sato S."/>
            <person name="Yoshikawa S."/>
            <person name="Yamada K."/>
            <person name="Nakamura Y."/>
            <person name="Ichinomiya M."/>
            <person name="Sato N."/>
            <person name="Blanc-Mathieu R."/>
            <person name="Endo H."/>
            <person name="Kuwata A."/>
            <person name="Ogata H."/>
        </authorList>
    </citation>
    <scope>NUCLEOTIDE SEQUENCE [LARGE SCALE GENOMIC DNA]</scope>
</reference>
<dbReference type="InterPro" id="IPR032675">
    <property type="entry name" value="LRR_dom_sf"/>
</dbReference>
<organism evidence="3 4">
    <name type="scientific">Tetraparma gracilis</name>
    <dbReference type="NCBI Taxonomy" id="2962635"/>
    <lineage>
        <taxon>Eukaryota</taxon>
        <taxon>Sar</taxon>
        <taxon>Stramenopiles</taxon>
        <taxon>Ochrophyta</taxon>
        <taxon>Bolidophyceae</taxon>
        <taxon>Parmales</taxon>
        <taxon>Triparmaceae</taxon>
        <taxon>Tetraparma</taxon>
    </lineage>
</organism>
<feature type="compositionally biased region" description="Acidic residues" evidence="1">
    <location>
        <begin position="528"/>
        <end position="543"/>
    </location>
</feature>
<accession>A0ABQ6MJD3</accession>